<sequence>MAKKDDAVRISDTIAFIRTATVPNAHLPKRKIVADMLQDREQANKIADNISPAMSQGSNYAIIGRESVQEVRHYRRAIILIKSVLLNIDRNDSARDAGLLPDANVAAELGNVLAMVTNCVDDLTTKLALLKAQPLQFLLHHSLQVVTAPMSQTYDYAFYYDSLNQVYTFCLEDAVGSYAYIVERVFQVHVQKYAALPTVAGQGNAAAVRTISGAVVNGADLMVTTQLTGCAIPFHLNGATLVAAHVQPAGKAEDMTADLRANGRLTMAPNMTGVFGATAPKGNSVLNYQKDGFYNYCIGVRIGGSWNLYAQQRPKAYGNHVGAALDAWRIT</sequence>
<proteinExistence type="predicted"/>
<accession>A0A6M4IV80</accession>
<dbReference type="EMBL" id="CP053085">
    <property type="protein sequence ID" value="QJR37659.1"/>
    <property type="molecule type" value="Genomic_DNA"/>
</dbReference>
<dbReference type="Proteomes" id="UP000500938">
    <property type="component" value="Chromosome"/>
</dbReference>
<name>A0A6M4IV80_9BACT</name>
<evidence type="ECO:0000313" key="1">
    <source>
        <dbReference type="EMBL" id="QJR37659.1"/>
    </source>
</evidence>
<keyword evidence="2" id="KW-1185">Reference proteome</keyword>
<organism evidence="1 2">
    <name type="scientific">Gemmatimonas groenlandica</name>
    <dbReference type="NCBI Taxonomy" id="2732249"/>
    <lineage>
        <taxon>Bacteria</taxon>
        <taxon>Pseudomonadati</taxon>
        <taxon>Gemmatimonadota</taxon>
        <taxon>Gemmatimonadia</taxon>
        <taxon>Gemmatimonadales</taxon>
        <taxon>Gemmatimonadaceae</taxon>
        <taxon>Gemmatimonas</taxon>
    </lineage>
</organism>
<evidence type="ECO:0000313" key="2">
    <source>
        <dbReference type="Proteomes" id="UP000500938"/>
    </source>
</evidence>
<protein>
    <submittedName>
        <fullName evidence="1">Uncharacterized protein</fullName>
    </submittedName>
</protein>
<gene>
    <name evidence="1" type="ORF">HKW67_20115</name>
</gene>
<reference evidence="1 2" key="1">
    <citation type="submission" date="2020-05" db="EMBL/GenBank/DDBJ databases">
        <title>Complete genome sequence of Gemmatimonas greenlandica TET16.</title>
        <authorList>
            <person name="Zeng Y."/>
        </authorList>
    </citation>
    <scope>NUCLEOTIDE SEQUENCE [LARGE SCALE GENOMIC DNA]</scope>
    <source>
        <strain evidence="1 2">TET16</strain>
    </source>
</reference>
<dbReference type="RefSeq" id="WP_171227094.1">
    <property type="nucleotide sequence ID" value="NZ_CP053085.1"/>
</dbReference>
<dbReference type="KEGG" id="ggr:HKW67_20115"/>
<dbReference type="AlphaFoldDB" id="A0A6M4IV80"/>